<comment type="caution">
    <text evidence="4">The sequence shown here is derived from an EMBL/GenBank/DDBJ whole genome shotgun (WGS) entry which is preliminary data.</text>
</comment>
<feature type="compositionally biased region" description="Acidic residues" evidence="2">
    <location>
        <begin position="856"/>
        <end position="866"/>
    </location>
</feature>
<feature type="region of interest" description="Disordered" evidence="2">
    <location>
        <begin position="836"/>
        <end position="943"/>
    </location>
</feature>
<keyword evidence="5" id="KW-1185">Reference proteome</keyword>
<feature type="compositionally biased region" description="Pro residues" evidence="2">
    <location>
        <begin position="927"/>
        <end position="937"/>
    </location>
</feature>
<dbReference type="GO" id="GO:0005737">
    <property type="term" value="C:cytoplasm"/>
    <property type="evidence" value="ECO:0007669"/>
    <property type="project" value="TreeGrafter"/>
</dbReference>
<feature type="region of interest" description="Disordered" evidence="2">
    <location>
        <begin position="1127"/>
        <end position="1207"/>
    </location>
</feature>
<feature type="region of interest" description="Disordered" evidence="2">
    <location>
        <begin position="1041"/>
        <end position="1086"/>
    </location>
</feature>
<dbReference type="SUPFAM" id="SSF48065">
    <property type="entry name" value="DBL homology domain (DH-domain)"/>
    <property type="match status" value="1"/>
</dbReference>
<dbReference type="Gene3D" id="1.20.900.10">
    <property type="entry name" value="Dbl homology (DH) domain"/>
    <property type="match status" value="1"/>
</dbReference>
<dbReference type="InterPro" id="IPR051092">
    <property type="entry name" value="FYVE_RhoGEF_PH"/>
</dbReference>
<reference evidence="4 5" key="1">
    <citation type="journal article" date="2017" name="Mol. Ecol.">
        <title>Comparative and population genomic landscape of Phellinus noxius: A hypervariable fungus causing root rot in trees.</title>
        <authorList>
            <person name="Chung C.L."/>
            <person name="Lee T.J."/>
            <person name="Akiba M."/>
            <person name="Lee H.H."/>
            <person name="Kuo T.H."/>
            <person name="Liu D."/>
            <person name="Ke H.M."/>
            <person name="Yokoi T."/>
            <person name="Roa M.B."/>
            <person name="Lu M.J."/>
            <person name="Chang Y.Y."/>
            <person name="Ann P.J."/>
            <person name="Tsai J.N."/>
            <person name="Chen C.Y."/>
            <person name="Tzean S.S."/>
            <person name="Ota Y."/>
            <person name="Hattori T."/>
            <person name="Sahashi N."/>
            <person name="Liou R.F."/>
            <person name="Kikuchi T."/>
            <person name="Tsai I.J."/>
        </authorList>
    </citation>
    <scope>NUCLEOTIDE SEQUENCE [LARGE SCALE GENOMIC DNA]</scope>
    <source>
        <strain evidence="4 5">FFPRI411160</strain>
    </source>
</reference>
<feature type="compositionally biased region" description="Polar residues" evidence="2">
    <location>
        <begin position="1141"/>
        <end position="1150"/>
    </location>
</feature>
<evidence type="ECO:0000256" key="2">
    <source>
        <dbReference type="SAM" id="MobiDB-lite"/>
    </source>
</evidence>
<name>A0A286UP31_9AGAM</name>
<feature type="compositionally biased region" description="Polar residues" evidence="2">
    <location>
        <begin position="722"/>
        <end position="737"/>
    </location>
</feature>
<dbReference type="EMBL" id="NBII01000003">
    <property type="protein sequence ID" value="PAV21330.1"/>
    <property type="molecule type" value="Genomic_DNA"/>
</dbReference>
<feature type="region of interest" description="Disordered" evidence="2">
    <location>
        <begin position="677"/>
        <end position="808"/>
    </location>
</feature>
<gene>
    <name evidence="4" type="ORF">PNOK_0395700</name>
</gene>
<feature type="region of interest" description="Disordered" evidence="2">
    <location>
        <begin position="1"/>
        <end position="44"/>
    </location>
</feature>
<dbReference type="OrthoDB" id="660555at2759"/>
<evidence type="ECO:0000259" key="3">
    <source>
        <dbReference type="PROSITE" id="PS50010"/>
    </source>
</evidence>
<feature type="compositionally biased region" description="Basic and acidic residues" evidence="2">
    <location>
        <begin position="1156"/>
        <end position="1168"/>
    </location>
</feature>
<feature type="compositionally biased region" description="Basic residues" evidence="2">
    <location>
        <begin position="747"/>
        <end position="759"/>
    </location>
</feature>
<dbReference type="GO" id="GO:0005085">
    <property type="term" value="F:guanyl-nucleotide exchange factor activity"/>
    <property type="evidence" value="ECO:0007669"/>
    <property type="project" value="InterPro"/>
</dbReference>
<proteinExistence type="predicted"/>
<dbReference type="PANTHER" id="PTHR12673">
    <property type="entry name" value="FACIOGENITAL DYSPLASIA PROTEIN"/>
    <property type="match status" value="1"/>
</dbReference>
<feature type="compositionally biased region" description="Low complexity" evidence="2">
    <location>
        <begin position="1192"/>
        <end position="1207"/>
    </location>
</feature>
<dbReference type="PANTHER" id="PTHR12673:SF270">
    <property type="entry name" value="FYVE-TYPE DOMAIN-CONTAINING PROTEIN"/>
    <property type="match status" value="1"/>
</dbReference>
<dbReference type="PROSITE" id="PS50010">
    <property type="entry name" value="DH_2"/>
    <property type="match status" value="1"/>
</dbReference>
<dbReference type="InParanoid" id="A0A286UP31"/>
<feature type="compositionally biased region" description="Basic and acidic residues" evidence="2">
    <location>
        <begin position="881"/>
        <end position="893"/>
    </location>
</feature>
<feature type="compositionally biased region" description="Polar residues" evidence="2">
    <location>
        <begin position="99"/>
        <end position="115"/>
    </location>
</feature>
<feature type="compositionally biased region" description="Low complexity" evidence="2">
    <location>
        <begin position="698"/>
        <end position="721"/>
    </location>
</feature>
<feature type="compositionally biased region" description="Polar residues" evidence="2">
    <location>
        <begin position="838"/>
        <end position="849"/>
    </location>
</feature>
<feature type="compositionally biased region" description="Polar residues" evidence="2">
    <location>
        <begin position="895"/>
        <end position="910"/>
    </location>
</feature>
<dbReference type="InterPro" id="IPR000219">
    <property type="entry name" value="DH_dom"/>
</dbReference>
<feature type="compositionally biased region" description="Low complexity" evidence="2">
    <location>
        <begin position="1"/>
        <end position="19"/>
    </location>
</feature>
<dbReference type="Proteomes" id="UP000217199">
    <property type="component" value="Unassembled WGS sequence"/>
</dbReference>
<accession>A0A286UP31</accession>
<protein>
    <submittedName>
        <fullName evidence="4">Rho guanine nucleotide exchange factor gef2</fullName>
    </submittedName>
</protein>
<dbReference type="SMART" id="SM00325">
    <property type="entry name" value="RhoGEF"/>
    <property type="match status" value="1"/>
</dbReference>
<evidence type="ECO:0000313" key="4">
    <source>
        <dbReference type="EMBL" id="PAV21330.1"/>
    </source>
</evidence>
<evidence type="ECO:0000313" key="5">
    <source>
        <dbReference type="Proteomes" id="UP000217199"/>
    </source>
</evidence>
<keyword evidence="1" id="KW-0175">Coiled coil</keyword>
<organism evidence="4 5">
    <name type="scientific">Pyrrhoderma noxium</name>
    <dbReference type="NCBI Taxonomy" id="2282107"/>
    <lineage>
        <taxon>Eukaryota</taxon>
        <taxon>Fungi</taxon>
        <taxon>Dikarya</taxon>
        <taxon>Basidiomycota</taxon>
        <taxon>Agaricomycotina</taxon>
        <taxon>Agaricomycetes</taxon>
        <taxon>Hymenochaetales</taxon>
        <taxon>Hymenochaetaceae</taxon>
        <taxon>Pyrrhoderma</taxon>
    </lineage>
</organism>
<sequence>MSRFRSSSSVAAAQGASSSFTPSMLSYSPRKQVPLSSGEDWTRKPVNQTRTKRAFYCSIVVEGTECEDGLPEDVQDLVASFGETVPSDYDEPEPDPIRSLNSDPTIPGNQPGSSKNKQDTMNDLIKELVMTEKNYVQRLRLLKDLYADPLRSYARSKETAILAPYEAKTIFGNIDQLLPVNEAFLHDLENMLNENQGEQAVNRIGDIALHHFKELRAFECYRHYYVKREEAQSIMRREMAKKSSTGFSSFVERTKYSVNDPKNRVGLRELLVEPIQRIPRYTLMFKNIFGLMGESNPQRAKLIEAYEIASKIAQAEADAHTRLAATLTRLSTSIVGFPPALISSSRRFIDCIDVEDNVAEAVGINMYGHAPNPPANGGASAGPSLHCTLVLFDDKLMFVKRHGTDKPGRTLAGLDDVERVANGAMPSSRGRGLPSMKRLMMSCKGVVDITEIAATDASATDLHLFLENPPIDQTDRWSGRSFRVLSVVLPGSPNASTKRIEEEKTRFLDNLWRTQARVRTRLGQSVALVADEQEVESRGGKATIARTYFNVYQRTEFLKEPKKTKVVVHINSLGDADPLPFGMDAPPYVIIRLLPLDGGLCRYAVTSNHPDEDPDEDIVQTSRIPGRVVDTIHQYGLFKFRTNNPSRPATPSGQTRSRANIFGLDVLSRNLFGALPGSTRGKEAFTGGTMTGHRRTKSAVSRSSTVRTDSTATTTTMGASSGNFSRSNSTAATSMTSIYEEGSVSKRGSKSRKLSKRNRSQSPGASLVDEEDASEGEIGNESFSRRRARSLSVSRPPGSNIEYSDHEEEDLSLIDLQNRERVSESEMDLSMRLELARRNSQNQQEQTGSRKIIDMPVEETIYEEDPPVSSYRTSHLSRNPSLRERFDERDGRSLRSVTPTLTSESETTGRSRAGSVYSNRERRPLGPRSPSPLPPPILASTSPTINSMQMDIESTLADLSPERVQTPEYDNHLSESDYDDENTIQETPTHLPRSQRRTFVPMESTPRKKTHRKTQEAGGSRPIAIEPLSIKKKVLAESEITSPTPRRVYGNGRPSPGLFMESNRQSPSVLQRLESEYSNTSRSSSPYIEDKTRDLIYLAETTREDIESAQRAVKRIKLEVSTLPTRIVRERSGTPEPRPSTPTRNLNRITPNKKAPTREAQARMEEMRSLIGQRHGLRGVRPHSVIDPPMPSSSSTSSSSSGMSFDPSEVQHWFKTANEFVDNAESDLNRASGNYSKLEDALRHFAKLFKERSAQLAKSEAELDCMITQCDTIQRLYEDTSNLNRIQFDSFNKELNEHYERTRDMKGDKVWEDVTADIKETYQELSQLRMENDELKRRLFEAENQRDVREEILRKNGLLS</sequence>
<feature type="coiled-coil region" evidence="1">
    <location>
        <begin position="1318"/>
        <end position="1352"/>
    </location>
</feature>
<dbReference type="CDD" id="cd00160">
    <property type="entry name" value="RhoGEF"/>
    <property type="match status" value="1"/>
</dbReference>
<dbReference type="Pfam" id="PF00621">
    <property type="entry name" value="RhoGEF"/>
    <property type="match status" value="1"/>
</dbReference>
<dbReference type="STRING" id="2282107.A0A286UP31"/>
<feature type="compositionally biased region" description="Low complexity" evidence="2">
    <location>
        <begin position="1076"/>
        <end position="1085"/>
    </location>
</feature>
<feature type="compositionally biased region" description="Polar residues" evidence="2">
    <location>
        <begin position="870"/>
        <end position="880"/>
    </location>
</feature>
<evidence type="ECO:0000256" key="1">
    <source>
        <dbReference type="SAM" id="Coils"/>
    </source>
</evidence>
<dbReference type="InterPro" id="IPR035899">
    <property type="entry name" value="DBL_dom_sf"/>
</dbReference>
<feature type="domain" description="DH" evidence="3">
    <location>
        <begin position="120"/>
        <end position="319"/>
    </location>
</feature>
<feature type="region of interest" description="Disordered" evidence="2">
    <location>
        <begin position="84"/>
        <end position="119"/>
    </location>
</feature>